<dbReference type="CDD" id="cd10017">
    <property type="entry name" value="B3_DNA"/>
    <property type="match status" value="1"/>
</dbReference>
<feature type="domain" description="TF-B3" evidence="7">
    <location>
        <begin position="38"/>
        <end position="134"/>
    </location>
</feature>
<sequence>MSERLVDEGDGDVKSNSLVLPVAQVPVGSYPSQYHQQTTNNCMWTSSYPYYLMNIPRKFARFNGLIGRSCEIVVVDEQRRSWMASLRHKESDGQVYIGCGWRNICIGNKLKAMDCVVIEFIGNGTMPVFKLHKVEDDEDDK</sequence>
<evidence type="ECO:0000259" key="7">
    <source>
        <dbReference type="PROSITE" id="PS50863"/>
    </source>
</evidence>
<dbReference type="InterPro" id="IPR003340">
    <property type="entry name" value="B3_DNA-bd"/>
</dbReference>
<dbReference type="GO" id="GO:0003677">
    <property type="term" value="F:DNA binding"/>
    <property type="evidence" value="ECO:0007669"/>
    <property type="project" value="UniProtKB-KW"/>
</dbReference>
<dbReference type="Pfam" id="PF02362">
    <property type="entry name" value="B3"/>
    <property type="match status" value="1"/>
</dbReference>
<dbReference type="SMART" id="SM01019">
    <property type="entry name" value="B3"/>
    <property type="match status" value="1"/>
</dbReference>
<keyword evidence="9" id="KW-1185">Reference proteome</keyword>
<dbReference type="Gene3D" id="2.40.330.10">
    <property type="entry name" value="DNA-binding pseudobarrel domain"/>
    <property type="match status" value="1"/>
</dbReference>
<comment type="caution">
    <text evidence="8">The sequence shown here is derived from an EMBL/GenBank/DDBJ whole genome shotgun (WGS) entry which is preliminary data.</text>
</comment>
<keyword evidence="3" id="KW-0805">Transcription regulation</keyword>
<protein>
    <submittedName>
        <fullName evidence="8">DNA binding protein</fullName>
    </submittedName>
</protein>
<dbReference type="InterPro" id="IPR015300">
    <property type="entry name" value="DNA-bd_pseudobarrel_sf"/>
</dbReference>
<dbReference type="Proteomes" id="UP000436088">
    <property type="component" value="Unassembled WGS sequence"/>
</dbReference>
<keyword evidence="6" id="KW-0539">Nucleus</keyword>
<reference evidence="8" key="1">
    <citation type="submission" date="2019-09" db="EMBL/GenBank/DDBJ databases">
        <title>Draft genome information of white flower Hibiscus syriacus.</title>
        <authorList>
            <person name="Kim Y.-M."/>
        </authorList>
    </citation>
    <scope>NUCLEOTIDE SEQUENCE [LARGE SCALE GENOMIC DNA]</scope>
    <source>
        <strain evidence="8">YM2019G1</strain>
    </source>
</reference>
<evidence type="ECO:0000256" key="4">
    <source>
        <dbReference type="ARBA" id="ARBA00023125"/>
    </source>
</evidence>
<organism evidence="8 9">
    <name type="scientific">Hibiscus syriacus</name>
    <name type="common">Rose of Sharon</name>
    <dbReference type="NCBI Taxonomy" id="106335"/>
    <lineage>
        <taxon>Eukaryota</taxon>
        <taxon>Viridiplantae</taxon>
        <taxon>Streptophyta</taxon>
        <taxon>Embryophyta</taxon>
        <taxon>Tracheophyta</taxon>
        <taxon>Spermatophyta</taxon>
        <taxon>Magnoliopsida</taxon>
        <taxon>eudicotyledons</taxon>
        <taxon>Gunneridae</taxon>
        <taxon>Pentapetalae</taxon>
        <taxon>rosids</taxon>
        <taxon>malvids</taxon>
        <taxon>Malvales</taxon>
        <taxon>Malvaceae</taxon>
        <taxon>Malvoideae</taxon>
        <taxon>Hibiscus</taxon>
    </lineage>
</organism>
<dbReference type="AlphaFoldDB" id="A0A6A3AFG6"/>
<evidence type="ECO:0000313" key="9">
    <source>
        <dbReference type="Proteomes" id="UP000436088"/>
    </source>
</evidence>
<accession>A0A6A3AFG6</accession>
<dbReference type="SUPFAM" id="SSF101936">
    <property type="entry name" value="DNA-binding pseudobarrel domain"/>
    <property type="match status" value="1"/>
</dbReference>
<dbReference type="PANTHER" id="PTHR31674">
    <property type="entry name" value="B3 DOMAIN-CONTAINING PROTEIN REM-LIKE 3-RELATED"/>
    <property type="match status" value="1"/>
</dbReference>
<dbReference type="GO" id="GO:0005634">
    <property type="term" value="C:nucleus"/>
    <property type="evidence" value="ECO:0007669"/>
    <property type="project" value="UniProtKB-SubCell"/>
</dbReference>
<gene>
    <name evidence="8" type="ORF">F3Y22_tig00110540pilonHSYRG00033</name>
</gene>
<evidence type="ECO:0000313" key="8">
    <source>
        <dbReference type="EMBL" id="KAE8701579.1"/>
    </source>
</evidence>
<keyword evidence="4" id="KW-0238">DNA-binding</keyword>
<comment type="subcellular location">
    <subcellularLocation>
        <location evidence="1">Nucleus</location>
    </subcellularLocation>
</comment>
<dbReference type="EMBL" id="VEPZ02001021">
    <property type="protein sequence ID" value="KAE8701579.1"/>
    <property type="molecule type" value="Genomic_DNA"/>
</dbReference>
<keyword evidence="2" id="KW-0677">Repeat</keyword>
<dbReference type="PROSITE" id="PS50863">
    <property type="entry name" value="B3"/>
    <property type="match status" value="1"/>
</dbReference>
<keyword evidence="5" id="KW-0804">Transcription</keyword>
<evidence type="ECO:0000256" key="6">
    <source>
        <dbReference type="ARBA" id="ARBA00023242"/>
    </source>
</evidence>
<proteinExistence type="predicted"/>
<evidence type="ECO:0000256" key="3">
    <source>
        <dbReference type="ARBA" id="ARBA00023015"/>
    </source>
</evidence>
<dbReference type="InterPro" id="IPR039218">
    <property type="entry name" value="REM_fam"/>
</dbReference>
<dbReference type="PANTHER" id="PTHR31674:SF62">
    <property type="entry name" value="B3 DOMAIN-CONTAINING PROTEIN REM14-RELATED"/>
    <property type="match status" value="1"/>
</dbReference>
<evidence type="ECO:0000256" key="2">
    <source>
        <dbReference type="ARBA" id="ARBA00022737"/>
    </source>
</evidence>
<evidence type="ECO:0000256" key="1">
    <source>
        <dbReference type="ARBA" id="ARBA00004123"/>
    </source>
</evidence>
<evidence type="ECO:0000256" key="5">
    <source>
        <dbReference type="ARBA" id="ARBA00023163"/>
    </source>
</evidence>
<name>A0A6A3AFG6_HIBSY</name>